<dbReference type="KEGG" id="mdr:MDOR_19830"/>
<dbReference type="OrthoDB" id="4625500at2"/>
<keyword evidence="5" id="KW-0449">Lipoprotein</keyword>
<evidence type="ECO:0000256" key="4">
    <source>
        <dbReference type="ARBA" id="ARBA00023139"/>
    </source>
</evidence>
<sequence>MGAYHRDLAKRCRASRFAAVVAAAALAVTGCSGGYRALATHTAQVFIDGVDVGEQLRVRCEQVQWVWHVRTLRDEPGFRAQVQTGETVEPRALQIANLGNFTGSYWAGTVGAAAASIVEGTLMLTGTAEGYFHDSPKEDTTARFAIRTDC</sequence>
<reference evidence="7" key="3">
    <citation type="submission" date="2020-02" db="EMBL/GenBank/DDBJ databases">
        <authorList>
            <person name="Matsumoto Y."/>
            <person name="Motooka D."/>
            <person name="Nakamura S."/>
        </authorList>
    </citation>
    <scope>NUCLEOTIDE SEQUENCE</scope>
    <source>
        <strain evidence="7">JCM 12405</strain>
    </source>
</reference>
<accession>A0A1X1TLK4</accession>
<feature type="chain" id="PRO_5038221507" description="Lipoprotein antigen" evidence="6">
    <location>
        <begin position="28"/>
        <end position="150"/>
    </location>
</feature>
<dbReference type="Pfam" id="PF05481">
    <property type="entry name" value="Myco_19_kDa"/>
    <property type="match status" value="1"/>
</dbReference>
<keyword evidence="4" id="KW-0564">Palmitate</keyword>
<dbReference type="InterPro" id="IPR008691">
    <property type="entry name" value="LpqH"/>
</dbReference>
<dbReference type="Proteomes" id="UP000467201">
    <property type="component" value="Chromosome"/>
</dbReference>
<keyword evidence="3" id="KW-0472">Membrane</keyword>
<dbReference type="Proteomes" id="UP000193564">
    <property type="component" value="Unassembled WGS sequence"/>
</dbReference>
<evidence type="ECO:0000313" key="9">
    <source>
        <dbReference type="Proteomes" id="UP000193564"/>
    </source>
</evidence>
<dbReference type="GO" id="GO:0016020">
    <property type="term" value="C:membrane"/>
    <property type="evidence" value="ECO:0007669"/>
    <property type="project" value="InterPro"/>
</dbReference>
<evidence type="ECO:0000256" key="3">
    <source>
        <dbReference type="ARBA" id="ARBA00023136"/>
    </source>
</evidence>
<evidence type="ECO:0000256" key="6">
    <source>
        <dbReference type="SAM" id="SignalP"/>
    </source>
</evidence>
<evidence type="ECO:0000256" key="2">
    <source>
        <dbReference type="ARBA" id="ARBA00022729"/>
    </source>
</evidence>
<reference evidence="7 10" key="2">
    <citation type="journal article" date="2019" name="Emerg. Microbes Infect.">
        <title>Comprehensive subspecies identification of 175 nontuberculous mycobacteria species based on 7547 genomic profiles.</title>
        <authorList>
            <person name="Matsumoto Y."/>
            <person name="Kinjo T."/>
            <person name="Motooka D."/>
            <person name="Nabeya D."/>
            <person name="Jung N."/>
            <person name="Uechi K."/>
            <person name="Horii T."/>
            <person name="Iida T."/>
            <person name="Fujita J."/>
            <person name="Nakamura S."/>
        </authorList>
    </citation>
    <scope>NUCLEOTIDE SEQUENCE [LARGE SCALE GENOMIC DNA]</scope>
    <source>
        <strain evidence="7 10">JCM 12405</strain>
    </source>
</reference>
<keyword evidence="2 6" id="KW-0732">Signal</keyword>
<keyword evidence="1" id="KW-1003">Cell membrane</keyword>
<proteinExistence type="predicted"/>
<evidence type="ECO:0000256" key="5">
    <source>
        <dbReference type="ARBA" id="ARBA00023288"/>
    </source>
</evidence>
<dbReference type="PROSITE" id="PS51257">
    <property type="entry name" value="PROKAR_LIPOPROTEIN"/>
    <property type="match status" value="1"/>
</dbReference>
<keyword evidence="9" id="KW-1185">Reference proteome</keyword>
<reference evidence="8 9" key="1">
    <citation type="submission" date="2016-01" db="EMBL/GenBank/DDBJ databases">
        <title>The new phylogeny of the genus Mycobacterium.</title>
        <authorList>
            <person name="Tarcisio F."/>
            <person name="Conor M."/>
            <person name="Antonella G."/>
            <person name="Elisabetta G."/>
            <person name="Giulia F.S."/>
            <person name="Sara T."/>
            <person name="Anna F."/>
            <person name="Clotilde B."/>
            <person name="Roberto B."/>
            <person name="Veronica D.S."/>
            <person name="Fabio R."/>
            <person name="Monica P."/>
            <person name="Olivier J."/>
            <person name="Enrico T."/>
            <person name="Nicola S."/>
        </authorList>
    </citation>
    <scope>NUCLEOTIDE SEQUENCE [LARGE SCALE GENOMIC DNA]</scope>
    <source>
        <strain evidence="8 9">DSM 44339</strain>
    </source>
</reference>
<evidence type="ECO:0000313" key="10">
    <source>
        <dbReference type="Proteomes" id="UP000467201"/>
    </source>
</evidence>
<evidence type="ECO:0000313" key="8">
    <source>
        <dbReference type="EMBL" id="ORV45454.1"/>
    </source>
</evidence>
<name>A0A1X1TLK4_9MYCO</name>
<dbReference type="EMBL" id="LQOS01000007">
    <property type="protein sequence ID" value="ORV45454.1"/>
    <property type="molecule type" value="Genomic_DNA"/>
</dbReference>
<gene>
    <name evidence="8" type="ORF">AWC01_01490</name>
    <name evidence="7" type="ORF">MDOR_19830</name>
</gene>
<organism evidence="8 9">
    <name type="scientific">Mycolicibacterium doricum</name>
    <dbReference type="NCBI Taxonomy" id="126673"/>
    <lineage>
        <taxon>Bacteria</taxon>
        <taxon>Bacillati</taxon>
        <taxon>Actinomycetota</taxon>
        <taxon>Actinomycetes</taxon>
        <taxon>Mycobacteriales</taxon>
        <taxon>Mycobacteriaceae</taxon>
        <taxon>Mycolicibacterium</taxon>
    </lineage>
</organism>
<protein>
    <recommendedName>
        <fullName evidence="11">Lipoprotein antigen</fullName>
    </recommendedName>
</protein>
<dbReference type="EMBL" id="AP022605">
    <property type="protein sequence ID" value="BBZ07814.1"/>
    <property type="molecule type" value="Genomic_DNA"/>
</dbReference>
<dbReference type="AlphaFoldDB" id="A0A1X1TLK4"/>
<evidence type="ECO:0000313" key="7">
    <source>
        <dbReference type="EMBL" id="BBZ07814.1"/>
    </source>
</evidence>
<feature type="signal peptide" evidence="6">
    <location>
        <begin position="1"/>
        <end position="27"/>
    </location>
</feature>
<evidence type="ECO:0008006" key="11">
    <source>
        <dbReference type="Google" id="ProtNLM"/>
    </source>
</evidence>
<evidence type="ECO:0000256" key="1">
    <source>
        <dbReference type="ARBA" id="ARBA00022475"/>
    </source>
</evidence>